<dbReference type="PROSITE" id="PS51461">
    <property type="entry name" value="NC1_FIB"/>
    <property type="match status" value="1"/>
</dbReference>
<dbReference type="GO" id="GO:0005581">
    <property type="term" value="C:collagen trimer"/>
    <property type="evidence" value="ECO:0007669"/>
    <property type="project" value="UniProtKB-KW"/>
</dbReference>
<evidence type="ECO:0000313" key="6">
    <source>
        <dbReference type="Ensembl" id="ENSACAP00000027377.1"/>
    </source>
</evidence>
<evidence type="ECO:0000256" key="2">
    <source>
        <dbReference type="ARBA" id="ARBA00022525"/>
    </source>
</evidence>
<comment type="subcellular location">
    <subcellularLocation>
        <location evidence="1">Secreted</location>
    </subcellularLocation>
</comment>
<sequence>MVHNLWLSLHVTPFWRLADGGSYLATTGCVTIHSGLDGWMLDSDLHCGFPSLPNPTQLDFDVGRVQMNFLNLLSSEVVQNITIHCLNMPVWQEGPSETSVRFKAWNGQIFEAGGQLVPEVVANDCQVQDGQWHQALFTFRTQDLHQLPIVSVHNLLPSESGQQYLLEVGPVCFL</sequence>
<dbReference type="AlphaFoldDB" id="A0A803SWN7"/>
<dbReference type="InParanoid" id="A0A803SWN7"/>
<feature type="chain" id="PRO_5032652310" description="Fibrillar collagen NC1 domain-containing protein" evidence="4">
    <location>
        <begin position="21"/>
        <end position="174"/>
    </location>
</feature>
<evidence type="ECO:0000256" key="1">
    <source>
        <dbReference type="ARBA" id="ARBA00004613"/>
    </source>
</evidence>
<organism evidence="6 7">
    <name type="scientific">Anolis carolinensis</name>
    <name type="common">Green anole</name>
    <name type="synonym">American chameleon</name>
    <dbReference type="NCBI Taxonomy" id="28377"/>
    <lineage>
        <taxon>Eukaryota</taxon>
        <taxon>Metazoa</taxon>
        <taxon>Chordata</taxon>
        <taxon>Craniata</taxon>
        <taxon>Vertebrata</taxon>
        <taxon>Euteleostomi</taxon>
        <taxon>Lepidosauria</taxon>
        <taxon>Squamata</taxon>
        <taxon>Bifurcata</taxon>
        <taxon>Unidentata</taxon>
        <taxon>Episquamata</taxon>
        <taxon>Toxicofera</taxon>
        <taxon>Iguania</taxon>
        <taxon>Dactyloidae</taxon>
        <taxon>Anolis</taxon>
    </lineage>
</organism>
<dbReference type="Ensembl" id="ENSACAT00000056292.1">
    <property type="protein sequence ID" value="ENSACAP00000027377.1"/>
    <property type="gene ID" value="ENSACAG00000045537.1"/>
</dbReference>
<evidence type="ECO:0000256" key="3">
    <source>
        <dbReference type="ARBA" id="ARBA00023119"/>
    </source>
</evidence>
<accession>A0A803SWN7</accession>
<evidence type="ECO:0000256" key="4">
    <source>
        <dbReference type="SAM" id="SignalP"/>
    </source>
</evidence>
<feature type="domain" description="Fibrillar collagen NC1" evidence="5">
    <location>
        <begin position="1"/>
        <end position="174"/>
    </location>
</feature>
<protein>
    <recommendedName>
        <fullName evidence="5">Fibrillar collagen NC1 domain-containing protein</fullName>
    </recommendedName>
</protein>
<evidence type="ECO:0000259" key="5">
    <source>
        <dbReference type="PROSITE" id="PS51461"/>
    </source>
</evidence>
<dbReference type="SMART" id="SM00038">
    <property type="entry name" value="COLFI"/>
    <property type="match status" value="1"/>
</dbReference>
<feature type="signal peptide" evidence="4">
    <location>
        <begin position="1"/>
        <end position="20"/>
    </location>
</feature>
<dbReference type="Proteomes" id="UP000001646">
    <property type="component" value="Unplaced"/>
</dbReference>
<dbReference type="FunFam" id="2.60.120.1000:FF:000006">
    <property type="entry name" value="collagen alpha-1(XXVII) chain isoform X1"/>
    <property type="match status" value="1"/>
</dbReference>
<dbReference type="GO" id="GO:0005201">
    <property type="term" value="F:extracellular matrix structural constituent"/>
    <property type="evidence" value="ECO:0007669"/>
    <property type="project" value="InterPro"/>
</dbReference>
<reference evidence="6" key="1">
    <citation type="submission" date="2009-12" db="EMBL/GenBank/DDBJ databases">
        <title>The Genome Sequence of Anolis carolinensis (Green Anole Lizard).</title>
        <authorList>
            <consortium name="The Genome Sequencing Platform"/>
            <person name="Di Palma F."/>
            <person name="Alfoldi J."/>
            <person name="Heiman D."/>
            <person name="Young S."/>
            <person name="Grabherr M."/>
            <person name="Johnson J."/>
            <person name="Lander E.S."/>
            <person name="Lindblad-Toh K."/>
        </authorList>
    </citation>
    <scope>NUCLEOTIDE SEQUENCE [LARGE SCALE GENOMIC DNA]</scope>
    <source>
        <strain evidence="6">JBL SC #1</strain>
    </source>
</reference>
<keyword evidence="4" id="KW-0732">Signal</keyword>
<dbReference type="Pfam" id="PF01410">
    <property type="entry name" value="COLFI"/>
    <property type="match status" value="1"/>
</dbReference>
<keyword evidence="2" id="KW-0964">Secreted</keyword>
<keyword evidence="3" id="KW-0176">Collagen</keyword>
<keyword evidence="7" id="KW-1185">Reference proteome</keyword>
<reference evidence="6" key="2">
    <citation type="submission" date="2025-08" db="UniProtKB">
        <authorList>
            <consortium name="Ensembl"/>
        </authorList>
    </citation>
    <scope>IDENTIFICATION</scope>
</reference>
<dbReference type="Gene3D" id="2.60.120.1000">
    <property type="match status" value="1"/>
</dbReference>
<proteinExistence type="predicted"/>
<reference evidence="6" key="3">
    <citation type="submission" date="2025-09" db="UniProtKB">
        <authorList>
            <consortium name="Ensembl"/>
        </authorList>
    </citation>
    <scope>IDENTIFICATION</scope>
</reference>
<dbReference type="GO" id="GO:0005576">
    <property type="term" value="C:extracellular region"/>
    <property type="evidence" value="ECO:0007669"/>
    <property type="project" value="UniProtKB-SubCell"/>
</dbReference>
<dbReference type="GeneTree" id="ENSGT00940000163466"/>
<evidence type="ECO:0000313" key="7">
    <source>
        <dbReference type="Proteomes" id="UP000001646"/>
    </source>
</evidence>
<dbReference type="InterPro" id="IPR000885">
    <property type="entry name" value="Fib_collagen_C"/>
</dbReference>
<name>A0A803SWN7_ANOCA</name>